<dbReference type="Gene3D" id="1.10.1520.10">
    <property type="entry name" value="Ribonuclease III domain"/>
    <property type="match status" value="1"/>
</dbReference>
<dbReference type="SUPFAM" id="SSF69065">
    <property type="entry name" value="RNase III domain-like"/>
    <property type="match status" value="1"/>
</dbReference>
<dbReference type="PROSITE" id="PS50142">
    <property type="entry name" value="RNASE_3_2"/>
    <property type="match status" value="1"/>
</dbReference>
<dbReference type="AlphaFoldDB" id="A0A6A5US31"/>
<keyword evidence="3" id="KW-1185">Reference proteome</keyword>
<feature type="domain" description="RNase III" evidence="1">
    <location>
        <begin position="67"/>
        <end position="122"/>
    </location>
</feature>
<dbReference type="Proteomes" id="UP000800036">
    <property type="component" value="Unassembled WGS sequence"/>
</dbReference>
<proteinExistence type="predicted"/>
<evidence type="ECO:0000313" key="2">
    <source>
        <dbReference type="EMBL" id="KAF1963887.1"/>
    </source>
</evidence>
<dbReference type="CDD" id="cd00593">
    <property type="entry name" value="RIBOc"/>
    <property type="match status" value="1"/>
</dbReference>
<evidence type="ECO:0000259" key="1">
    <source>
        <dbReference type="PROSITE" id="PS50142"/>
    </source>
</evidence>
<evidence type="ECO:0000313" key="3">
    <source>
        <dbReference type="Proteomes" id="UP000800036"/>
    </source>
</evidence>
<accession>A0A6A5US31</accession>
<dbReference type="InterPro" id="IPR000999">
    <property type="entry name" value="RNase_III_dom"/>
</dbReference>
<dbReference type="EMBL" id="ML976895">
    <property type="protein sequence ID" value="KAF1963887.1"/>
    <property type="molecule type" value="Genomic_DNA"/>
</dbReference>
<gene>
    <name evidence="2" type="ORF">BU23DRAFT_495047</name>
</gene>
<sequence>MSSLQDKVTLCESIVAYEFTDEVLCVKALSAYAACVIIQGRTQNLQHNSHMAVYGDAVSASYLCQWTAIRESVLGNANLAAVGFRYNLDRCVLLNPGTTAVSDKTMATTVEAILGAVHVDGGDAALGMVMAKLGLTHALLDVVTYNFHLILGR</sequence>
<protein>
    <recommendedName>
        <fullName evidence="1">RNase III domain-containing protein</fullName>
    </recommendedName>
</protein>
<reference evidence="2" key="1">
    <citation type="journal article" date="2020" name="Stud. Mycol.">
        <title>101 Dothideomycetes genomes: a test case for predicting lifestyles and emergence of pathogens.</title>
        <authorList>
            <person name="Haridas S."/>
            <person name="Albert R."/>
            <person name="Binder M."/>
            <person name="Bloem J."/>
            <person name="Labutti K."/>
            <person name="Salamov A."/>
            <person name="Andreopoulos B."/>
            <person name="Baker S."/>
            <person name="Barry K."/>
            <person name="Bills G."/>
            <person name="Bluhm B."/>
            <person name="Cannon C."/>
            <person name="Castanera R."/>
            <person name="Culley D."/>
            <person name="Daum C."/>
            <person name="Ezra D."/>
            <person name="Gonzalez J."/>
            <person name="Henrissat B."/>
            <person name="Kuo A."/>
            <person name="Liang C."/>
            <person name="Lipzen A."/>
            <person name="Lutzoni F."/>
            <person name="Magnuson J."/>
            <person name="Mondo S."/>
            <person name="Nolan M."/>
            <person name="Ohm R."/>
            <person name="Pangilinan J."/>
            <person name="Park H.-J."/>
            <person name="Ramirez L."/>
            <person name="Alfaro M."/>
            <person name="Sun H."/>
            <person name="Tritt A."/>
            <person name="Yoshinaga Y."/>
            <person name="Zwiers L.-H."/>
            <person name="Turgeon B."/>
            <person name="Goodwin S."/>
            <person name="Spatafora J."/>
            <person name="Crous P."/>
            <person name="Grigoriev I."/>
        </authorList>
    </citation>
    <scope>NUCLEOTIDE SEQUENCE</scope>
    <source>
        <strain evidence="2">CBS 107.79</strain>
    </source>
</reference>
<dbReference type="OrthoDB" id="67027at2759"/>
<organism evidence="2 3">
    <name type="scientific">Bimuria novae-zelandiae CBS 107.79</name>
    <dbReference type="NCBI Taxonomy" id="1447943"/>
    <lineage>
        <taxon>Eukaryota</taxon>
        <taxon>Fungi</taxon>
        <taxon>Dikarya</taxon>
        <taxon>Ascomycota</taxon>
        <taxon>Pezizomycotina</taxon>
        <taxon>Dothideomycetes</taxon>
        <taxon>Pleosporomycetidae</taxon>
        <taxon>Pleosporales</taxon>
        <taxon>Massarineae</taxon>
        <taxon>Didymosphaeriaceae</taxon>
        <taxon>Bimuria</taxon>
    </lineage>
</organism>
<dbReference type="GO" id="GO:0004525">
    <property type="term" value="F:ribonuclease III activity"/>
    <property type="evidence" value="ECO:0007669"/>
    <property type="project" value="InterPro"/>
</dbReference>
<name>A0A6A5US31_9PLEO</name>
<dbReference type="InterPro" id="IPR036389">
    <property type="entry name" value="RNase_III_sf"/>
</dbReference>
<dbReference type="GO" id="GO:0006396">
    <property type="term" value="P:RNA processing"/>
    <property type="evidence" value="ECO:0007669"/>
    <property type="project" value="InterPro"/>
</dbReference>